<evidence type="ECO:0000313" key="2">
    <source>
        <dbReference type="EMBL" id="ROT34995.1"/>
    </source>
</evidence>
<feature type="chain" id="PRO_5018069888" description="Secreted protein" evidence="1">
    <location>
        <begin position="22"/>
        <end position="84"/>
    </location>
</feature>
<keyword evidence="1" id="KW-0732">Signal</keyword>
<dbReference type="EMBL" id="ML119062">
    <property type="protein sequence ID" value="ROT34995.1"/>
    <property type="molecule type" value="Genomic_DNA"/>
</dbReference>
<keyword evidence="3" id="KW-1185">Reference proteome</keyword>
<evidence type="ECO:0000256" key="1">
    <source>
        <dbReference type="SAM" id="SignalP"/>
    </source>
</evidence>
<sequence length="84" mass="9260">MRSAMLSLLSRCILLSPGCRGQNRNKQSLRGETLLLTTSGQRRGSKTTLTTHTRTQTQAQTHTLCYFLSRSLAVMDGALSFLEG</sequence>
<evidence type="ECO:0008006" key="4">
    <source>
        <dbReference type="Google" id="ProtNLM"/>
    </source>
</evidence>
<proteinExistence type="predicted"/>
<evidence type="ECO:0000313" key="3">
    <source>
        <dbReference type="Proteomes" id="UP000272025"/>
    </source>
</evidence>
<reference evidence="2 3" key="1">
    <citation type="journal article" date="2018" name="Mol. Ecol.">
        <title>The obligate alkalophilic soda-lake fungus Sodiomyces alkalinus has shifted to a protein diet.</title>
        <authorList>
            <person name="Grum-Grzhimaylo A.A."/>
            <person name="Falkoski D.L."/>
            <person name="van den Heuvel J."/>
            <person name="Valero-Jimenez C.A."/>
            <person name="Min B."/>
            <person name="Choi I.G."/>
            <person name="Lipzen A."/>
            <person name="Daum C.G."/>
            <person name="Aanen D.K."/>
            <person name="Tsang A."/>
            <person name="Henrissat B."/>
            <person name="Bilanenko E.N."/>
            <person name="de Vries R.P."/>
            <person name="van Kan J.A.L."/>
            <person name="Grigoriev I.V."/>
            <person name="Debets A.J.M."/>
        </authorList>
    </citation>
    <scope>NUCLEOTIDE SEQUENCE [LARGE SCALE GENOMIC DNA]</scope>
    <source>
        <strain evidence="2 3">F11</strain>
    </source>
</reference>
<dbReference type="RefSeq" id="XP_028462801.1">
    <property type="nucleotide sequence ID" value="XM_028615656.1"/>
</dbReference>
<accession>A0A3N2PKG2</accession>
<organism evidence="2 3">
    <name type="scientific">Sodiomyces alkalinus (strain CBS 110278 / VKM F-3762 / F11)</name>
    <name type="common">Alkaliphilic filamentous fungus</name>
    <dbReference type="NCBI Taxonomy" id="1314773"/>
    <lineage>
        <taxon>Eukaryota</taxon>
        <taxon>Fungi</taxon>
        <taxon>Dikarya</taxon>
        <taxon>Ascomycota</taxon>
        <taxon>Pezizomycotina</taxon>
        <taxon>Sordariomycetes</taxon>
        <taxon>Hypocreomycetidae</taxon>
        <taxon>Glomerellales</taxon>
        <taxon>Plectosphaerellaceae</taxon>
        <taxon>Sodiomyces</taxon>
    </lineage>
</organism>
<dbReference type="AlphaFoldDB" id="A0A3N2PKG2"/>
<dbReference type="Proteomes" id="UP000272025">
    <property type="component" value="Unassembled WGS sequence"/>
</dbReference>
<dbReference type="GeneID" id="39584133"/>
<feature type="signal peptide" evidence="1">
    <location>
        <begin position="1"/>
        <end position="21"/>
    </location>
</feature>
<gene>
    <name evidence="2" type="ORF">SODALDRAFT_75890</name>
</gene>
<name>A0A3N2PKG2_SODAK</name>
<protein>
    <recommendedName>
        <fullName evidence="4">Secreted protein</fullName>
    </recommendedName>
</protein>